<evidence type="ECO:0000256" key="3">
    <source>
        <dbReference type="ARBA" id="ARBA00008887"/>
    </source>
</evidence>
<evidence type="ECO:0000256" key="11">
    <source>
        <dbReference type="ARBA" id="ARBA00023017"/>
    </source>
</evidence>
<feature type="domain" description="AAA+ ATPase" evidence="20">
    <location>
        <begin position="1641"/>
        <end position="1809"/>
    </location>
</feature>
<dbReference type="Pfam" id="PF08393">
    <property type="entry name" value="DHC_N2"/>
    <property type="match status" value="1"/>
</dbReference>
<evidence type="ECO:0000256" key="14">
    <source>
        <dbReference type="ARBA" id="ARBA00023136"/>
    </source>
</evidence>
<dbReference type="GO" id="GO:0005886">
    <property type="term" value="C:plasma membrane"/>
    <property type="evidence" value="ECO:0007669"/>
    <property type="project" value="UniProtKB-SubCell"/>
</dbReference>
<dbReference type="FunFam" id="3.40.50.300:FF:000071">
    <property type="entry name" value="Cytoplasmic dynein heavy chain 1"/>
    <property type="match status" value="1"/>
</dbReference>
<keyword evidence="10" id="KW-0067">ATP-binding</keyword>
<dbReference type="FunFam" id="3.20.180.20:FF:000002">
    <property type="entry name" value="Cytoplasmic dynein heavy chain 1"/>
    <property type="match status" value="1"/>
</dbReference>
<dbReference type="InterPro" id="IPR024317">
    <property type="entry name" value="Dynein_heavy_chain_D4_dom"/>
</dbReference>
<dbReference type="Proteomes" id="UP000051952">
    <property type="component" value="Unassembled WGS sequence"/>
</dbReference>
<keyword evidence="22" id="KW-1185">Reference proteome</keyword>
<protein>
    <recommendedName>
        <fullName evidence="18">Cytoplasmic dynein 2 heavy chain 1</fullName>
    </recommendedName>
</protein>
<dbReference type="GO" id="GO:0007018">
    <property type="term" value="P:microtubule-based movement"/>
    <property type="evidence" value="ECO:0007669"/>
    <property type="project" value="InterPro"/>
</dbReference>
<evidence type="ECO:0000256" key="2">
    <source>
        <dbReference type="ARBA" id="ARBA00004430"/>
    </source>
</evidence>
<proteinExistence type="inferred from homology"/>
<evidence type="ECO:0000313" key="21">
    <source>
        <dbReference type="EMBL" id="CUG03846.1"/>
    </source>
</evidence>
<keyword evidence="13" id="KW-0969">Cilium</keyword>
<evidence type="ECO:0000259" key="20">
    <source>
        <dbReference type="SMART" id="SM00382"/>
    </source>
</evidence>
<dbReference type="InterPro" id="IPR042228">
    <property type="entry name" value="Dynein_linker_3"/>
</dbReference>
<feature type="domain" description="AAA+ ATPase" evidence="20">
    <location>
        <begin position="1941"/>
        <end position="2175"/>
    </location>
</feature>
<dbReference type="InterPro" id="IPR043157">
    <property type="entry name" value="Dynein_AAA1S"/>
</dbReference>
<dbReference type="Gene3D" id="1.10.8.710">
    <property type="match status" value="1"/>
</dbReference>
<dbReference type="FunFam" id="3.40.50.300:FF:000706">
    <property type="entry name" value="Cytoplasmic dynein 2 heavy chain 1"/>
    <property type="match status" value="1"/>
</dbReference>
<evidence type="ECO:0000256" key="5">
    <source>
        <dbReference type="ARBA" id="ARBA00022475"/>
    </source>
</evidence>
<feature type="domain" description="AAA+ ATPase" evidence="20">
    <location>
        <begin position="2253"/>
        <end position="2404"/>
    </location>
</feature>
<evidence type="ECO:0000256" key="10">
    <source>
        <dbReference type="ARBA" id="ARBA00022840"/>
    </source>
</evidence>
<dbReference type="GO" id="GO:0030030">
    <property type="term" value="P:cell projection organization"/>
    <property type="evidence" value="ECO:0007669"/>
    <property type="project" value="UniProtKB-KW"/>
</dbReference>
<dbReference type="VEuPathDB" id="TriTrypDB:BSAL_70275"/>
<dbReference type="GO" id="GO:0045505">
    <property type="term" value="F:dynein intermediate chain binding"/>
    <property type="evidence" value="ECO:0007669"/>
    <property type="project" value="InterPro"/>
</dbReference>
<dbReference type="Gene3D" id="3.20.180.20">
    <property type="entry name" value="Dynein heavy chain, N-terminal domain 2"/>
    <property type="match status" value="1"/>
</dbReference>
<keyword evidence="14" id="KW-0472">Membrane</keyword>
<dbReference type="InterPro" id="IPR027417">
    <property type="entry name" value="P-loop_NTPase"/>
</dbReference>
<dbReference type="GO" id="GO:0051959">
    <property type="term" value="F:dynein light intermediate chain binding"/>
    <property type="evidence" value="ECO:0007669"/>
    <property type="project" value="InterPro"/>
</dbReference>
<keyword evidence="17" id="KW-0966">Cell projection</keyword>
<dbReference type="InterPro" id="IPR049400">
    <property type="entry name" value="DYNC2H1_AAA_dom"/>
</dbReference>
<dbReference type="OrthoDB" id="10252139at2759"/>
<dbReference type="GO" id="GO:0005524">
    <property type="term" value="F:ATP binding"/>
    <property type="evidence" value="ECO:0007669"/>
    <property type="project" value="UniProtKB-KW"/>
</dbReference>
<evidence type="ECO:0000256" key="17">
    <source>
        <dbReference type="ARBA" id="ARBA00023273"/>
    </source>
</evidence>
<dbReference type="PANTHER" id="PTHR45703">
    <property type="entry name" value="DYNEIN HEAVY CHAIN"/>
    <property type="match status" value="1"/>
</dbReference>
<evidence type="ECO:0000256" key="4">
    <source>
        <dbReference type="ARBA" id="ARBA00022473"/>
    </source>
</evidence>
<reference evidence="22" key="1">
    <citation type="submission" date="2015-09" db="EMBL/GenBank/DDBJ databases">
        <authorList>
            <consortium name="Pathogen Informatics"/>
        </authorList>
    </citation>
    <scope>NUCLEOTIDE SEQUENCE [LARGE SCALE GENOMIC DNA]</scope>
    <source>
        <strain evidence="22">Lake Konstanz</strain>
    </source>
</reference>
<dbReference type="SUPFAM" id="SSF52540">
    <property type="entry name" value="P-loop containing nucleoside triphosphate hydrolases"/>
    <property type="match status" value="4"/>
</dbReference>
<evidence type="ECO:0000256" key="19">
    <source>
        <dbReference type="SAM" id="Coils"/>
    </source>
</evidence>
<dbReference type="FunFam" id="3.40.50.300:FF:001810">
    <property type="entry name" value="Cytoplasmic dynein 2 heavy chain 1"/>
    <property type="match status" value="1"/>
</dbReference>
<keyword evidence="9" id="KW-0970">Cilium biogenesis/degradation</keyword>
<keyword evidence="11" id="KW-0243">Dynein</keyword>
<dbReference type="Pfam" id="PF12775">
    <property type="entry name" value="AAA_7"/>
    <property type="match status" value="1"/>
</dbReference>
<evidence type="ECO:0000256" key="15">
    <source>
        <dbReference type="ARBA" id="ARBA00023175"/>
    </source>
</evidence>
<keyword evidence="8" id="KW-0547">Nucleotide-binding</keyword>
<dbReference type="Gene3D" id="1.20.140.100">
    <property type="entry name" value="Dynein heavy chain, N-terminal domain 2"/>
    <property type="match status" value="1"/>
</dbReference>
<evidence type="ECO:0000256" key="7">
    <source>
        <dbReference type="ARBA" id="ARBA00022701"/>
    </source>
</evidence>
<keyword evidence="4" id="KW-0217">Developmental protein</keyword>
<dbReference type="InterPro" id="IPR054354">
    <property type="entry name" value="DYNC2H1-like_lid"/>
</dbReference>
<comment type="subcellular location">
    <subcellularLocation>
        <location evidence="1">Cell membrane</location>
        <topology evidence="1">Peripheral membrane protein</topology>
    </subcellularLocation>
    <subcellularLocation>
        <location evidence="2">Cytoplasm</location>
        <location evidence="2">Cytoskeleton</location>
        <location evidence="2">Cilium axoneme</location>
    </subcellularLocation>
</comment>
<dbReference type="InterPro" id="IPR013602">
    <property type="entry name" value="Dynein_heavy_linker"/>
</dbReference>
<evidence type="ECO:0000256" key="16">
    <source>
        <dbReference type="ARBA" id="ARBA00023212"/>
    </source>
</evidence>
<evidence type="ECO:0000256" key="18">
    <source>
        <dbReference type="ARBA" id="ARBA00023902"/>
    </source>
</evidence>
<dbReference type="Pfam" id="PF12774">
    <property type="entry name" value="AAA_6"/>
    <property type="match status" value="1"/>
</dbReference>
<dbReference type="GO" id="GO:0030286">
    <property type="term" value="C:dynein complex"/>
    <property type="evidence" value="ECO:0007669"/>
    <property type="project" value="UniProtKB-KW"/>
</dbReference>
<feature type="coiled-coil region" evidence="19">
    <location>
        <begin position="2866"/>
        <end position="2897"/>
    </location>
</feature>
<dbReference type="SMART" id="SM00382">
    <property type="entry name" value="AAA"/>
    <property type="match status" value="4"/>
</dbReference>
<evidence type="ECO:0000256" key="1">
    <source>
        <dbReference type="ARBA" id="ARBA00004202"/>
    </source>
</evidence>
<dbReference type="PANTHER" id="PTHR45703:SF22">
    <property type="entry name" value="DYNEIN CYTOPLASMIC 2 HEAVY CHAIN 1"/>
    <property type="match status" value="1"/>
</dbReference>
<keyword evidence="5" id="KW-1003">Cell membrane</keyword>
<dbReference type="InterPro" id="IPR035699">
    <property type="entry name" value="AAA_6"/>
</dbReference>
<dbReference type="GO" id="GO:0005874">
    <property type="term" value="C:microtubule"/>
    <property type="evidence" value="ECO:0007669"/>
    <property type="project" value="UniProtKB-KW"/>
</dbReference>
<dbReference type="InterPro" id="IPR042222">
    <property type="entry name" value="Dynein_2_N"/>
</dbReference>
<keyword evidence="16" id="KW-0206">Cytoskeleton</keyword>
<feature type="domain" description="AAA+ ATPase" evidence="20">
    <location>
        <begin position="2598"/>
        <end position="2752"/>
    </location>
</feature>
<accession>A0A0S4IZG5</accession>
<organism evidence="21 22">
    <name type="scientific">Bodo saltans</name>
    <name type="common">Flagellated protozoan</name>
    <dbReference type="NCBI Taxonomy" id="75058"/>
    <lineage>
        <taxon>Eukaryota</taxon>
        <taxon>Discoba</taxon>
        <taxon>Euglenozoa</taxon>
        <taxon>Kinetoplastea</taxon>
        <taxon>Metakinetoplastina</taxon>
        <taxon>Eubodonida</taxon>
        <taxon>Bodonidae</taxon>
        <taxon>Bodo</taxon>
    </lineage>
</organism>
<evidence type="ECO:0000256" key="13">
    <source>
        <dbReference type="ARBA" id="ARBA00023069"/>
    </source>
</evidence>
<name>A0A0S4IZG5_BODSA</name>
<dbReference type="Pfam" id="PF21264">
    <property type="entry name" value="DYNC2H1_AAA_dom"/>
    <property type="match status" value="1"/>
</dbReference>
<evidence type="ECO:0000256" key="12">
    <source>
        <dbReference type="ARBA" id="ARBA00023054"/>
    </source>
</evidence>
<evidence type="ECO:0000256" key="9">
    <source>
        <dbReference type="ARBA" id="ARBA00022794"/>
    </source>
</evidence>
<feature type="coiled-coil region" evidence="19">
    <location>
        <begin position="1358"/>
        <end position="1388"/>
    </location>
</feature>
<gene>
    <name evidence="21" type="ORF">BSAL_70275</name>
</gene>
<evidence type="ECO:0000256" key="6">
    <source>
        <dbReference type="ARBA" id="ARBA00022490"/>
    </source>
</evidence>
<dbReference type="Gene3D" id="1.20.58.1120">
    <property type="match status" value="1"/>
</dbReference>
<evidence type="ECO:0000256" key="8">
    <source>
        <dbReference type="ARBA" id="ARBA00022741"/>
    </source>
</evidence>
<keyword evidence="12 19" id="KW-0175">Coiled coil</keyword>
<keyword evidence="15" id="KW-0505">Motor protein</keyword>
<dbReference type="OMA" id="EAMASHH"/>
<dbReference type="Gene3D" id="3.40.50.300">
    <property type="entry name" value="P-loop containing nucleotide triphosphate hydrolases"/>
    <property type="match status" value="3"/>
</dbReference>
<dbReference type="Pfam" id="PF22597">
    <property type="entry name" value="DYN_lid"/>
    <property type="match status" value="1"/>
</dbReference>
<dbReference type="Gene3D" id="1.10.287.2610">
    <property type="match status" value="1"/>
</dbReference>
<dbReference type="GO" id="GO:0005930">
    <property type="term" value="C:axoneme"/>
    <property type="evidence" value="ECO:0007669"/>
    <property type="project" value="UniProtKB-SubCell"/>
</dbReference>
<dbReference type="Pfam" id="PF12780">
    <property type="entry name" value="AAA_8"/>
    <property type="match status" value="1"/>
</dbReference>
<evidence type="ECO:0000313" key="22">
    <source>
        <dbReference type="Proteomes" id="UP000051952"/>
    </source>
</evidence>
<dbReference type="InterPro" id="IPR003593">
    <property type="entry name" value="AAA+_ATPase"/>
</dbReference>
<keyword evidence="7" id="KW-0493">Microtubule</keyword>
<keyword evidence="6" id="KW-0963">Cytoplasm</keyword>
<dbReference type="Gene3D" id="1.20.920.30">
    <property type="match status" value="1"/>
</dbReference>
<dbReference type="EMBL" id="CYKH01000513">
    <property type="protein sequence ID" value="CUG03846.1"/>
    <property type="molecule type" value="Genomic_DNA"/>
</dbReference>
<sequence length="2920" mass="329538">MVITFVKELTGRTKVRFPGESKEADFQQIRSQADSFNAFMERLGSDGLPDLGSLPPHPAIANMMTLLYKDAIAETPGLFSITNFPTSLCPTGARFDVTMRRALCVTAFASVEQEDEDAPALNHTDSFLAPLDGAAEAARMQSSMVVFEGVTGKIVLDTRSIAAVLAPHSTAPVEQVLPTQWRHKSFSLQEAGEVLGMVYKSLIAFWETNTHTDKVKVNAMSLMAIVAGDVRDYCKEQITLESSDLHGPWRMPKQLIEKVLETCRLWQQYCRQLVETDWKDWDGGHFHDESFDAFIKRLRDVSTIRNLVECTATLTTVPFEMQPEQIFESCSLVDATRTPQSTWDAAVAAFEHEFSLVEDMLRGSVRKRIENSSGDAQIRVVQQYAPLVRRPAIMSALGQELETVAAHLMNKLDAAKQRFLKTSSTITGSGGVFEVQRIRVAKACLTSCGPIVERGRSVFGHSSPLQRRVEEAALGIVKLTATEENKALDSWKQSIETRCSRINSLDRAVVIAAEGSDFLTCAVNPEVNELVTEYKSVQSIATAGSAVLGNNAERTLQTCEKLLQTAIRTQQLVAAFNNLQRQVLPPCRDMMESLNQQCISQICSGGAKQRIIPFSNYSELDALNQRFYSSLETLSNQNRHIRRFHNDFATQVIDLHNVDLLRSMDQWRAIADGMRTTFDTFIKTQQLKNHDRWRRHWDAQLYKALECQYRKGLENLHENMQEFKVELVFKQGQVQFRPSFEAMREAYYVKVREFVSLPQRFRGMQAKREAGDATPYEYFPLMPAANAERITTVHIKAMELFQKLNKVRKAFRDYVAAGVCGTNGAPDLDSVVDLVVTELPHWVDGFKLVRDRMKKTSTIEEAIRVDCFTVSTTPMKAAIEGQLRKLEDSLVHSLRKAMQKRLGQIDDFVLFASNIIERQPTTLDEVGRANKAFHQFKEELPLFEAKFKEIDDMNKILRTVSGASMEMNLTRSRWEHLMDAMSSHHKIIEASVSKMRVSIDSMIAKHFKDVERFAKAWDSKKPTSLKAFKNRQEFIDKGLNYVKEQVQLLNELVAASREIEAKCDYFKIVAPELTQLDSVQRDIDTHHAMWLLYERFESALDKLRSEDWLTFRSHTYLFDDFVKEWRELTEHQLSTAVGGDKNIVLGYLNKLIDEWQAAVPLLKFVRGEGMMSEHWGEMFRLLEMEKGMTSDKLTFGDILNKHTQLVAKEKEIKHLHSRAQGEIQIRDALQDLRTWALEATFTLVLPQDSTNKVQLITEWKDIMTQVSDNQALLGSLKDSPYFPRFADEAQGWEAKLLLVSEYLVLLNNIQRKWTYLEPLFARGALPNEQPRFKRVDKEFVGVLREIETDPRIMSLAVHTDYSEKLKSIQEQMERCQKALNEFLEQKRDKFPRFYFISDEDLLEILGQSKNPAVIQAHLKKLFMGINTVLFNDKHTTITHMVSSDGEQVQIKQEVGITDNNVEDWLIRLDGAMRDTLKESLRQCLSRQDATKSEVVAAYPSQILQVAEQIFFAQMVEKAIPVNDLNNVLATQKQKLQALTSVSYNGNVVTELKLKALILDVIHNIEVVELLLEKKTRNAADWWWQKQLRYYADNEKGCVLRMVDTCFAYTYEYQGNAAKLVHTPLTDKCYLVLTKGMDLGYGGNPYGPAGTGKTESVKALGSAMGRQVLVFNCDEGIDFKAMGRIFVGIVKCGAWGCFDEFNRLKVDQLSAISQMIQVIQEALKNNEPSCTLLSRLIDVNPNSGIFVTLNPAGKGYGGRSKLPDNLKQLFREVAMSVPDNELITATMLLSEGFTHAKSISKKVVEVYKLSKQLMSQQQHYDWGLRPLKAVLRLGGSLVQQWRRDNKGGAATEQQECELMVQSLRINTLSKLTFEYNTLSKLTFDDARLFNGIIGDIFPGTAIREISYKELEAAIHSSVDVLGLQHSPVQLHKTLQLYEAMNQRMGVVLVGPSGSGKSTLLKILRKALQTLGVEVPQHTMNPKALPRQQLLGYMDPDTREWYDGVLSAAARRVVKEPAAVKSWIFCDGDIDPEWVESLNSVLDDNKLLTMPNGVRIQFGNNVNFVFETHSLEFASPATVSRMGIIFLSEQDVDLTFHIKAFMALQEADVRARIGAWVEQYVPRAVAMANDSGALVVPTTPMGLLNAALNHVVDSINEMDFATSLARGLAATMLPKSHAEFANKVLELTKQRPVNPQRPLATYVNRNDGQTREFSARGTGALRGASADVLRQREKPVVPTAETEKLEATLAPLMKHSQPFLLVGPEGAGKSMTLSSCFAAESSSRVSVIHCSAQTSAQHLIQKLTQLCSAYSTNAGKVLRPKEGDKLVLVLKDLNLPKPDKYGTVQLHSFLQQLLLYRGFYDNELEWVGIERVQIAASMNPEVSAGRYPVSPRLLAIMNIVYVDYPTKESLQLVYASYFSVVLKAPQFAEGPDYEGGAQLANFALTVFDKIKRRFEGEEHAHCVICPRDIISMITNCLSYAPECSSIPALLAYEASRLFSDRLSRPDDRSRAEKIFVEQLATIGFAVNKDDRDKFAYVSWSSDWNPVTGGRQLALKSYEDLEKEVKNGVMRYGREVRDLNIPLIPESVQWVARMDRVLSKPGGHLLLVGRSGVGRRAAATVAAYLIRMEVVMLNMTRDYSIKSFRNDLRSVLQRVGSQNERIMLLVEDHNFIQETFLEMINSLVSSGEVPGLFSPEEMDSMLAPLREEASNEGFMGNISSYFVRRVFHNLRVCIIMDPRNELFRSRCQANPGLLTCCSVQWLGTWSSDGTRSICKQNLQDVIKQLDGTEAGKGFALHREMYSIHDSLGAQATPLLFQTFMETYRKIYTAKDKASASGLERLEVGLTKLLEAEANVSKIREDVGAKKVEMERMQIEADSALTEIQKSMEDSKEQRDNAEELTVRLAQSQEGKGRIRAQWYSAHP</sequence>
<comment type="similarity">
    <text evidence="3">Belongs to the dynein heavy chain family.</text>
</comment>
<dbReference type="InterPro" id="IPR026983">
    <property type="entry name" value="DHC"/>
</dbReference>